<dbReference type="Pfam" id="PF01442">
    <property type="entry name" value="Apolipoprotein"/>
    <property type="match status" value="1"/>
</dbReference>
<evidence type="ECO:0000256" key="7">
    <source>
        <dbReference type="SAM" id="Coils"/>
    </source>
</evidence>
<dbReference type="PANTHER" id="PTHR18976:SF2">
    <property type="entry name" value="APOLIPOPROTEIN E"/>
    <property type="match status" value="1"/>
</dbReference>
<evidence type="ECO:0000256" key="2">
    <source>
        <dbReference type="ARBA" id="ARBA00008788"/>
    </source>
</evidence>
<evidence type="ECO:0000313" key="9">
    <source>
        <dbReference type="Ensembl" id="ENSVKKP00000016912.1"/>
    </source>
</evidence>
<proteinExistence type="inferred from homology"/>
<keyword evidence="6" id="KW-0446">Lipid-binding</keyword>
<dbReference type="GO" id="GO:1903561">
    <property type="term" value="C:extracellular vesicle"/>
    <property type="evidence" value="ECO:0007669"/>
    <property type="project" value="TreeGrafter"/>
</dbReference>
<dbReference type="PANTHER" id="PTHR18976">
    <property type="entry name" value="APOLIPOPROTEIN"/>
    <property type="match status" value="1"/>
</dbReference>
<keyword evidence="8" id="KW-0812">Transmembrane</keyword>
<dbReference type="GO" id="GO:0055090">
    <property type="term" value="P:acylglycerol homeostasis"/>
    <property type="evidence" value="ECO:0007669"/>
    <property type="project" value="TreeGrafter"/>
</dbReference>
<dbReference type="Proteomes" id="UP000694545">
    <property type="component" value="Unplaced"/>
</dbReference>
<keyword evidence="8" id="KW-0472">Membrane</keyword>
<comment type="subcellular location">
    <subcellularLocation>
        <location evidence="1">Secreted</location>
        <location evidence="1">Extracellular space</location>
        <location evidence="1">Extracellular matrix</location>
    </subcellularLocation>
</comment>
<dbReference type="GO" id="GO:0042627">
    <property type="term" value="C:chylomicron"/>
    <property type="evidence" value="ECO:0007669"/>
    <property type="project" value="TreeGrafter"/>
</dbReference>
<keyword evidence="8" id="KW-1133">Transmembrane helix</keyword>
<dbReference type="GO" id="GO:0120020">
    <property type="term" value="F:cholesterol transfer activity"/>
    <property type="evidence" value="ECO:0007669"/>
    <property type="project" value="TreeGrafter"/>
</dbReference>
<evidence type="ECO:0000256" key="5">
    <source>
        <dbReference type="ARBA" id="ARBA00022737"/>
    </source>
</evidence>
<dbReference type="SUPFAM" id="SSF58113">
    <property type="entry name" value="Apolipoprotein A-I"/>
    <property type="match status" value="1"/>
</dbReference>
<evidence type="ECO:0000256" key="1">
    <source>
        <dbReference type="ARBA" id="ARBA00004498"/>
    </source>
</evidence>
<keyword evidence="5" id="KW-0677">Repeat</keyword>
<sequence>EWARRLLLSQIFMSCSTTRHGPRLLVHFSLFAFSLSLYPAPFFYRSDFHLLPLLSHSGLITDTMADLDRYTENFRSNIGPHIQELQDNMKVELRSILDKLQADLKMIKDKYVQYKNEAGVMINHNVDTVQSQMNLLCRKMKKRISKDVTELQNKMAEYASEVRARMDERVEAVRQSLEPYLSSFQNKRQQHYQLHGQFREKAEEVQSSLSQVAESTRQWLSLPFLSSFQSGNCATVQKYT</sequence>
<comment type="similarity">
    <text evidence="2">Belongs to the apolipoprotein A1/A4/E family.</text>
</comment>
<evidence type="ECO:0000256" key="4">
    <source>
        <dbReference type="ARBA" id="ARBA00022530"/>
    </source>
</evidence>
<dbReference type="GO" id="GO:0034362">
    <property type="term" value="C:low-density lipoprotein particle"/>
    <property type="evidence" value="ECO:0007669"/>
    <property type="project" value="TreeGrafter"/>
</dbReference>
<accession>A0A8D2Q3E1</accession>
<feature type="coiled-coil region" evidence="7">
    <location>
        <begin position="90"/>
        <end position="117"/>
    </location>
</feature>
<dbReference type="AlphaFoldDB" id="A0A8D2Q3E1"/>
<reference evidence="9" key="1">
    <citation type="submission" date="2025-08" db="UniProtKB">
        <authorList>
            <consortium name="Ensembl"/>
        </authorList>
    </citation>
    <scope>IDENTIFICATION</scope>
</reference>
<name>A0A8D2Q3E1_VARKO</name>
<keyword evidence="3" id="KW-0964">Secreted</keyword>
<evidence type="ECO:0000313" key="10">
    <source>
        <dbReference type="Proteomes" id="UP000694545"/>
    </source>
</evidence>
<evidence type="ECO:0000256" key="3">
    <source>
        <dbReference type="ARBA" id="ARBA00022525"/>
    </source>
</evidence>
<dbReference type="Gene3D" id="1.20.120.20">
    <property type="entry name" value="Apolipoprotein"/>
    <property type="match status" value="2"/>
</dbReference>
<feature type="transmembrane region" description="Helical" evidence="8">
    <location>
        <begin position="24"/>
        <end position="44"/>
    </location>
</feature>
<dbReference type="GO" id="GO:0033344">
    <property type="term" value="P:cholesterol efflux"/>
    <property type="evidence" value="ECO:0007669"/>
    <property type="project" value="TreeGrafter"/>
</dbReference>
<dbReference type="GO" id="GO:0005543">
    <property type="term" value="F:phospholipid binding"/>
    <property type="evidence" value="ECO:0007669"/>
    <property type="project" value="TreeGrafter"/>
</dbReference>
<keyword evidence="10" id="KW-1185">Reference proteome</keyword>
<organism evidence="9 10">
    <name type="scientific">Varanus komodoensis</name>
    <name type="common">Komodo dragon</name>
    <dbReference type="NCBI Taxonomy" id="61221"/>
    <lineage>
        <taxon>Eukaryota</taxon>
        <taxon>Metazoa</taxon>
        <taxon>Chordata</taxon>
        <taxon>Craniata</taxon>
        <taxon>Vertebrata</taxon>
        <taxon>Euteleostomi</taxon>
        <taxon>Lepidosauria</taxon>
        <taxon>Squamata</taxon>
        <taxon>Bifurcata</taxon>
        <taxon>Unidentata</taxon>
        <taxon>Episquamata</taxon>
        <taxon>Toxicofera</taxon>
        <taxon>Anguimorpha</taxon>
        <taxon>Paleoanguimorpha</taxon>
        <taxon>Varanoidea</taxon>
        <taxon>Varanidae</taxon>
        <taxon>Varanus</taxon>
    </lineage>
</organism>
<evidence type="ECO:0000256" key="8">
    <source>
        <dbReference type="SAM" id="Phobius"/>
    </source>
</evidence>
<dbReference type="InterPro" id="IPR000074">
    <property type="entry name" value="ApoA_E"/>
</dbReference>
<dbReference type="InterPro" id="IPR050163">
    <property type="entry name" value="Apolipoprotein_A1/A4/E"/>
</dbReference>
<protein>
    <submittedName>
        <fullName evidence="9">Uncharacterized protein</fullName>
    </submittedName>
</protein>
<evidence type="ECO:0000256" key="6">
    <source>
        <dbReference type="ARBA" id="ARBA00023121"/>
    </source>
</evidence>
<dbReference type="GO" id="GO:0033700">
    <property type="term" value="P:phospholipid efflux"/>
    <property type="evidence" value="ECO:0007669"/>
    <property type="project" value="TreeGrafter"/>
</dbReference>
<dbReference type="GO" id="GO:0034364">
    <property type="term" value="C:high-density lipoprotein particle"/>
    <property type="evidence" value="ECO:0007669"/>
    <property type="project" value="TreeGrafter"/>
</dbReference>
<keyword evidence="7" id="KW-0175">Coiled coil</keyword>
<dbReference type="GO" id="GO:0034361">
    <property type="term" value="C:very-low-density lipoprotein particle"/>
    <property type="evidence" value="ECO:0007669"/>
    <property type="project" value="TreeGrafter"/>
</dbReference>
<dbReference type="Ensembl" id="ENSVKKT00000017334.1">
    <property type="protein sequence ID" value="ENSVKKP00000016912.1"/>
    <property type="gene ID" value="ENSVKKG00000011564.1"/>
</dbReference>
<dbReference type="GO" id="GO:0008203">
    <property type="term" value="P:cholesterol metabolic process"/>
    <property type="evidence" value="ECO:0007669"/>
    <property type="project" value="TreeGrafter"/>
</dbReference>
<dbReference type="GO" id="GO:0042157">
    <property type="term" value="P:lipoprotein metabolic process"/>
    <property type="evidence" value="ECO:0007669"/>
    <property type="project" value="InterPro"/>
</dbReference>
<reference evidence="9" key="2">
    <citation type="submission" date="2025-09" db="UniProtKB">
        <authorList>
            <consortium name="Ensembl"/>
        </authorList>
    </citation>
    <scope>IDENTIFICATION</scope>
</reference>
<dbReference type="GO" id="GO:0060228">
    <property type="term" value="F:phosphatidylcholine-sterol O-acyltransferase activator activity"/>
    <property type="evidence" value="ECO:0007669"/>
    <property type="project" value="TreeGrafter"/>
</dbReference>
<keyword evidence="4" id="KW-0272">Extracellular matrix</keyword>